<gene>
    <name evidence="2" type="ORF">BJY24_002669</name>
</gene>
<name>A0A7W9UI52_9NOCA</name>
<evidence type="ECO:0008006" key="4">
    <source>
        <dbReference type="Google" id="ProtNLM"/>
    </source>
</evidence>
<dbReference type="EMBL" id="JACHIT010000001">
    <property type="protein sequence ID" value="MBB5913802.1"/>
    <property type="molecule type" value="Genomic_DNA"/>
</dbReference>
<organism evidence="2 3">
    <name type="scientific">Nocardia transvalensis</name>
    <dbReference type="NCBI Taxonomy" id="37333"/>
    <lineage>
        <taxon>Bacteria</taxon>
        <taxon>Bacillati</taxon>
        <taxon>Actinomycetota</taxon>
        <taxon>Actinomycetes</taxon>
        <taxon>Mycobacteriales</taxon>
        <taxon>Nocardiaceae</taxon>
        <taxon>Nocardia</taxon>
    </lineage>
</organism>
<accession>A0A7W9UI52</accession>
<feature type="region of interest" description="Disordered" evidence="1">
    <location>
        <begin position="1"/>
        <end position="43"/>
    </location>
</feature>
<proteinExistence type="predicted"/>
<dbReference type="AlphaFoldDB" id="A0A7W9UI52"/>
<dbReference type="RefSeq" id="WP_246460946.1">
    <property type="nucleotide sequence ID" value="NZ_JACHIT010000001.1"/>
</dbReference>
<evidence type="ECO:0000313" key="3">
    <source>
        <dbReference type="Proteomes" id="UP000540412"/>
    </source>
</evidence>
<protein>
    <recommendedName>
        <fullName evidence="4">DNA-directed RNA polymerase subunit beta</fullName>
    </recommendedName>
</protein>
<feature type="compositionally biased region" description="Low complexity" evidence="1">
    <location>
        <begin position="1"/>
        <end position="17"/>
    </location>
</feature>
<keyword evidence="3" id="KW-1185">Reference proteome</keyword>
<evidence type="ECO:0000313" key="2">
    <source>
        <dbReference type="EMBL" id="MBB5913802.1"/>
    </source>
</evidence>
<dbReference type="Proteomes" id="UP000540412">
    <property type="component" value="Unassembled WGS sequence"/>
</dbReference>
<evidence type="ECO:0000256" key="1">
    <source>
        <dbReference type="SAM" id="MobiDB-lite"/>
    </source>
</evidence>
<sequence>MSTLDPSGPGSTGATGPESAARISPEAPAGPPGGQLRHGGPAAYTATQESFARCRRYRMENGLYGVVEPTLGRIMLEVGAVGAITVPAALGGRMRARLAAGPPRGPIIGHPRSSRWTFLTDPAAGPGDQAVTAELLRLGASLPLPGTHIVLPSPTDERTGYRVWIDPPDGDFRPGLAEVVAAVRECRINGSAAD</sequence>
<comment type="caution">
    <text evidence="2">The sequence shown here is derived from an EMBL/GenBank/DDBJ whole genome shotgun (WGS) entry which is preliminary data.</text>
</comment>
<reference evidence="2 3" key="1">
    <citation type="submission" date="2020-08" db="EMBL/GenBank/DDBJ databases">
        <title>Sequencing the genomes of 1000 actinobacteria strains.</title>
        <authorList>
            <person name="Klenk H.-P."/>
        </authorList>
    </citation>
    <scope>NUCLEOTIDE SEQUENCE [LARGE SCALE GENOMIC DNA]</scope>
    <source>
        <strain evidence="2 3">DSM 43582</strain>
    </source>
</reference>